<dbReference type="EMBL" id="JARMAB010000027">
    <property type="protein sequence ID" value="MED1204928.1"/>
    <property type="molecule type" value="Genomic_DNA"/>
</dbReference>
<organism evidence="1 2">
    <name type="scientific">Heyndrickxia acidicola</name>
    <dbReference type="NCBI Taxonomy" id="209389"/>
    <lineage>
        <taxon>Bacteria</taxon>
        <taxon>Bacillati</taxon>
        <taxon>Bacillota</taxon>
        <taxon>Bacilli</taxon>
        <taxon>Bacillales</taxon>
        <taxon>Bacillaceae</taxon>
        <taxon>Heyndrickxia</taxon>
    </lineage>
</organism>
<evidence type="ECO:0000313" key="2">
    <source>
        <dbReference type="Proteomes" id="UP001341444"/>
    </source>
</evidence>
<dbReference type="PANTHER" id="PTHR34796">
    <property type="entry name" value="EXPRESSED PROTEIN"/>
    <property type="match status" value="1"/>
</dbReference>
<dbReference type="InterPro" id="IPR023203">
    <property type="entry name" value="TTHA0068_sf"/>
</dbReference>
<gene>
    <name evidence="1" type="ORF">P4T90_17930</name>
</gene>
<accession>A0ABU6MMS7</accession>
<dbReference type="Gene3D" id="1.10.3450.10">
    <property type="entry name" value="TTHA0068-like"/>
    <property type="match status" value="1"/>
</dbReference>
<evidence type="ECO:0000313" key="1">
    <source>
        <dbReference type="EMBL" id="MED1204928.1"/>
    </source>
</evidence>
<dbReference type="Proteomes" id="UP001341444">
    <property type="component" value="Unassembled WGS sequence"/>
</dbReference>
<dbReference type="PANTHER" id="PTHR34796:SF1">
    <property type="entry name" value="EXPRESSED PROTEIN"/>
    <property type="match status" value="1"/>
</dbReference>
<protein>
    <submittedName>
        <fullName evidence="1">DUF309 domain-containing protein</fullName>
    </submittedName>
</protein>
<dbReference type="RefSeq" id="WP_066262537.1">
    <property type="nucleotide sequence ID" value="NZ_JARMAB010000027.1"/>
</dbReference>
<keyword evidence="2" id="KW-1185">Reference proteome</keyword>
<dbReference type="InterPro" id="IPR005500">
    <property type="entry name" value="DUF309"/>
</dbReference>
<name>A0ABU6MMS7_9BACI</name>
<dbReference type="Pfam" id="PF03745">
    <property type="entry name" value="DUF309"/>
    <property type="match status" value="1"/>
</dbReference>
<proteinExistence type="predicted"/>
<reference evidence="1 2" key="1">
    <citation type="submission" date="2023-03" db="EMBL/GenBank/DDBJ databases">
        <title>Bacillus Genome Sequencing.</title>
        <authorList>
            <person name="Dunlap C."/>
        </authorList>
    </citation>
    <scope>NUCLEOTIDE SEQUENCE [LARGE SCALE GENOMIC DNA]</scope>
    <source>
        <strain evidence="1 2">B-23453</strain>
    </source>
</reference>
<dbReference type="SUPFAM" id="SSF140663">
    <property type="entry name" value="TTHA0068-like"/>
    <property type="match status" value="1"/>
</dbReference>
<comment type="caution">
    <text evidence="1">The sequence shown here is derived from an EMBL/GenBank/DDBJ whole genome shotgun (WGS) entry which is preliminary data.</text>
</comment>
<sequence length="170" mass="20262">MHYPSEYISYLIHFHGDRDYFECHEILEEYWKESNDFNRDSVWVGLIQVAVAFYHYRRRNLKGASRLLTRSRNLLSKKEQDIHHLGLDYPKLLNILDVSIAKLSSGQPYKSIDLPILDSKLLQLCLTECKKNDFQWNMPSDLQNHFIVNRHLVRDRSEIEKMRLVALSQK</sequence>